<reference evidence="2" key="1">
    <citation type="submission" date="2020-08" db="EMBL/GenBank/DDBJ databases">
        <title>Genome sequencing and assembly of the red palm weevil Rhynchophorus ferrugineus.</title>
        <authorList>
            <person name="Dias G.B."/>
            <person name="Bergman C.M."/>
            <person name="Manee M."/>
        </authorList>
    </citation>
    <scope>NUCLEOTIDE SEQUENCE</scope>
    <source>
        <strain evidence="2">AA-2017</strain>
        <tissue evidence="2">Whole larva</tissue>
    </source>
</reference>
<dbReference type="OrthoDB" id="10654799at2759"/>
<evidence type="ECO:0000313" key="3">
    <source>
        <dbReference type="Proteomes" id="UP000625711"/>
    </source>
</evidence>
<comment type="caution">
    <text evidence="2">The sequence shown here is derived from an EMBL/GenBank/DDBJ whole genome shotgun (WGS) entry which is preliminary data.</text>
</comment>
<dbReference type="Proteomes" id="UP000625711">
    <property type="component" value="Unassembled WGS sequence"/>
</dbReference>
<feature type="region of interest" description="Disordered" evidence="1">
    <location>
        <begin position="1"/>
        <end position="68"/>
    </location>
</feature>
<keyword evidence="3" id="KW-1185">Reference proteome</keyword>
<feature type="compositionally biased region" description="Acidic residues" evidence="1">
    <location>
        <begin position="10"/>
        <end position="19"/>
    </location>
</feature>
<protein>
    <submittedName>
        <fullName evidence="2">Uncharacterized protein</fullName>
    </submittedName>
</protein>
<evidence type="ECO:0000256" key="1">
    <source>
        <dbReference type="SAM" id="MobiDB-lite"/>
    </source>
</evidence>
<dbReference type="AlphaFoldDB" id="A0A834IUW8"/>
<sequence>MTGKEFDGIFGDDDNDSSDYEPWKNSSDSEDEVVYEREGDPESADNDDGSQSTANADDSLCAEIQQNP</sequence>
<organism evidence="2 3">
    <name type="scientific">Rhynchophorus ferrugineus</name>
    <name type="common">Red palm weevil</name>
    <name type="synonym">Curculio ferrugineus</name>
    <dbReference type="NCBI Taxonomy" id="354439"/>
    <lineage>
        <taxon>Eukaryota</taxon>
        <taxon>Metazoa</taxon>
        <taxon>Ecdysozoa</taxon>
        <taxon>Arthropoda</taxon>
        <taxon>Hexapoda</taxon>
        <taxon>Insecta</taxon>
        <taxon>Pterygota</taxon>
        <taxon>Neoptera</taxon>
        <taxon>Endopterygota</taxon>
        <taxon>Coleoptera</taxon>
        <taxon>Polyphaga</taxon>
        <taxon>Cucujiformia</taxon>
        <taxon>Curculionidae</taxon>
        <taxon>Dryophthorinae</taxon>
        <taxon>Rhynchophorus</taxon>
    </lineage>
</organism>
<evidence type="ECO:0000313" key="2">
    <source>
        <dbReference type="EMBL" id="KAF7286805.1"/>
    </source>
</evidence>
<name>A0A834IUW8_RHYFE</name>
<accession>A0A834IUW8</accession>
<proteinExistence type="predicted"/>
<dbReference type="EMBL" id="JAACXV010000021">
    <property type="protein sequence ID" value="KAF7286805.1"/>
    <property type="molecule type" value="Genomic_DNA"/>
</dbReference>
<gene>
    <name evidence="2" type="ORF">GWI33_004210</name>
</gene>